<dbReference type="GO" id="GO:0046872">
    <property type="term" value="F:metal ion binding"/>
    <property type="evidence" value="ECO:0007669"/>
    <property type="project" value="UniProtKB-KW"/>
</dbReference>
<dbReference type="PANTHER" id="PTHR46491:SF3">
    <property type="entry name" value="CDGSH IRON-SULFUR DOMAIN-CONTAINING PROTEIN 3, MITOCHONDRIAL"/>
    <property type="match status" value="1"/>
</dbReference>
<dbReference type="Pfam" id="PF09360">
    <property type="entry name" value="zf-CDGSH"/>
    <property type="match status" value="1"/>
</dbReference>
<keyword evidence="1" id="KW-0001">2Fe-2S</keyword>
<evidence type="ECO:0000256" key="2">
    <source>
        <dbReference type="ARBA" id="ARBA00022723"/>
    </source>
</evidence>
<dbReference type="Proteomes" id="UP000282106">
    <property type="component" value="Unassembled WGS sequence"/>
</dbReference>
<name>A0A3N0VL79_9GAMM</name>
<dbReference type="EMBL" id="RJVO01000001">
    <property type="protein sequence ID" value="ROH93522.1"/>
    <property type="molecule type" value="Genomic_DNA"/>
</dbReference>
<evidence type="ECO:0000256" key="1">
    <source>
        <dbReference type="ARBA" id="ARBA00022714"/>
    </source>
</evidence>
<feature type="domain" description="Iron-binding zinc finger CDGSH type" evidence="5">
    <location>
        <begin position="44"/>
        <end position="77"/>
    </location>
</feature>
<dbReference type="GO" id="GO:0005737">
    <property type="term" value="C:cytoplasm"/>
    <property type="evidence" value="ECO:0007669"/>
    <property type="project" value="UniProtKB-ARBA"/>
</dbReference>
<dbReference type="InterPro" id="IPR042216">
    <property type="entry name" value="MitoNEET_CISD"/>
</dbReference>
<proteinExistence type="predicted"/>
<comment type="caution">
    <text evidence="6">The sequence shown here is derived from an EMBL/GenBank/DDBJ whole genome shotgun (WGS) entry which is preliminary data.</text>
</comment>
<dbReference type="SMART" id="SM00704">
    <property type="entry name" value="ZnF_CDGSH"/>
    <property type="match status" value="2"/>
</dbReference>
<evidence type="ECO:0000256" key="4">
    <source>
        <dbReference type="ARBA" id="ARBA00023014"/>
    </source>
</evidence>
<dbReference type="AlphaFoldDB" id="A0A3N0VL79"/>
<evidence type="ECO:0000313" key="6">
    <source>
        <dbReference type="EMBL" id="ROH93522.1"/>
    </source>
</evidence>
<dbReference type="InParanoid" id="A0A3N0VL79"/>
<dbReference type="GO" id="GO:0051537">
    <property type="term" value="F:2 iron, 2 sulfur cluster binding"/>
    <property type="evidence" value="ECO:0007669"/>
    <property type="project" value="UniProtKB-KW"/>
</dbReference>
<dbReference type="PANTHER" id="PTHR46491">
    <property type="entry name" value="CDGSH IRON SULFUR DOMAIN PROTEIN HOMOLOG"/>
    <property type="match status" value="1"/>
</dbReference>
<organism evidence="6 7">
    <name type="scientific">Stagnimonas aquatica</name>
    <dbReference type="NCBI Taxonomy" id="2689987"/>
    <lineage>
        <taxon>Bacteria</taxon>
        <taxon>Pseudomonadati</taxon>
        <taxon>Pseudomonadota</taxon>
        <taxon>Gammaproteobacteria</taxon>
        <taxon>Nevskiales</taxon>
        <taxon>Nevskiaceae</taxon>
        <taxon>Stagnimonas</taxon>
    </lineage>
</organism>
<sequence length="77" mass="8726">MSHWPDLPCPLQLAAGEYAWCACGDTRNAPFCEGRENCAPVRFTVRPRRNVETQWLCGCRRTKTAPFCDGSHNKKGR</sequence>
<evidence type="ECO:0000259" key="5">
    <source>
        <dbReference type="SMART" id="SM00704"/>
    </source>
</evidence>
<protein>
    <submittedName>
        <fullName evidence="6">CDGSH iron-sulfur domain-containing protein</fullName>
    </submittedName>
</protein>
<keyword evidence="3" id="KW-0408">Iron</keyword>
<reference evidence="6 7" key="1">
    <citation type="submission" date="2018-10" db="EMBL/GenBank/DDBJ databases">
        <authorList>
            <person name="Chen W.-M."/>
        </authorList>
    </citation>
    <scope>NUCLEOTIDE SEQUENCE [LARGE SCALE GENOMIC DNA]</scope>
    <source>
        <strain evidence="6 7">THS-13</strain>
    </source>
</reference>
<dbReference type="Gene3D" id="3.40.5.90">
    <property type="entry name" value="CDGSH iron-sulfur domain, mitoNEET-type"/>
    <property type="match status" value="2"/>
</dbReference>
<keyword evidence="2" id="KW-0479">Metal-binding</keyword>
<accession>A0A3N0VL79</accession>
<evidence type="ECO:0000313" key="7">
    <source>
        <dbReference type="Proteomes" id="UP000282106"/>
    </source>
</evidence>
<feature type="domain" description="Iron-binding zinc finger CDGSH type" evidence="5">
    <location>
        <begin position="6"/>
        <end position="39"/>
    </location>
</feature>
<keyword evidence="4" id="KW-0411">Iron-sulfur</keyword>
<gene>
    <name evidence="6" type="ORF">ED208_03105</name>
</gene>
<evidence type="ECO:0000256" key="3">
    <source>
        <dbReference type="ARBA" id="ARBA00023004"/>
    </source>
</evidence>
<dbReference type="InterPro" id="IPR052950">
    <property type="entry name" value="CISD"/>
</dbReference>
<dbReference type="RefSeq" id="WP_123210377.1">
    <property type="nucleotide sequence ID" value="NZ_RJVO01000001.1"/>
</dbReference>
<keyword evidence="7" id="KW-1185">Reference proteome</keyword>
<dbReference type="InterPro" id="IPR018967">
    <property type="entry name" value="FeS-contain_CDGSH-typ"/>
</dbReference>